<name>A0A6C0JT39_9ZZZZ</name>
<dbReference type="Gene3D" id="3.70.10.10">
    <property type="match status" value="1"/>
</dbReference>
<dbReference type="InterPro" id="IPR046938">
    <property type="entry name" value="DNA_clamp_sf"/>
</dbReference>
<feature type="domain" description="Sliding clamp C-terminal" evidence="1">
    <location>
        <begin position="119"/>
        <end position="220"/>
    </location>
</feature>
<evidence type="ECO:0000313" key="2">
    <source>
        <dbReference type="EMBL" id="QHU08925.1"/>
    </source>
</evidence>
<dbReference type="HAMAP" id="MF_04161">
    <property type="entry name" value="Sliding_clamp_T4"/>
    <property type="match status" value="1"/>
</dbReference>
<dbReference type="AlphaFoldDB" id="A0A6C0JT39"/>
<proteinExistence type="inferred from homology"/>
<dbReference type="InterPro" id="IPR046389">
    <property type="entry name" value="Sliding_clamp_T4"/>
</dbReference>
<sequence length="228" mass="25761">MKFSNLTMQLLKNFANINSGIYFKEGNKLRTISTQQDILVDAEIDDVIPTDFGVYDLNNFLAVLSIHKDSSPNLEFENNNIIISSDDKRSKIRYRFCEPTMIVRPPEKDIIIKDAEMNFSLAENDLAWILKTASVLNCPQVSFKSDGEKLTINAVNTVDNSAHTNSLEIGDSDGKVFNIIFKTEKIQKVLLGDYDVIISSKGIAKFDNKSIILKYYLSTESGSEYKHE</sequence>
<dbReference type="GO" id="GO:0039693">
    <property type="term" value="P:viral DNA genome replication"/>
    <property type="evidence" value="ECO:0007669"/>
    <property type="project" value="InterPro"/>
</dbReference>
<reference evidence="2" key="1">
    <citation type="journal article" date="2020" name="Nature">
        <title>Giant virus diversity and host interactions through global metagenomics.</title>
        <authorList>
            <person name="Schulz F."/>
            <person name="Roux S."/>
            <person name="Paez-Espino D."/>
            <person name="Jungbluth S."/>
            <person name="Walsh D.A."/>
            <person name="Denef V.J."/>
            <person name="McMahon K.D."/>
            <person name="Konstantinidis K.T."/>
            <person name="Eloe-Fadrosh E.A."/>
            <person name="Kyrpides N.C."/>
            <person name="Woyke T."/>
        </authorList>
    </citation>
    <scope>NUCLEOTIDE SEQUENCE</scope>
    <source>
        <strain evidence="2">GVMAG-S-1064190-84</strain>
    </source>
</reference>
<dbReference type="GO" id="GO:0030337">
    <property type="term" value="F:DNA polymerase processivity factor activity"/>
    <property type="evidence" value="ECO:0007669"/>
    <property type="project" value="InterPro"/>
</dbReference>
<accession>A0A6C0JT39</accession>
<dbReference type="SUPFAM" id="SSF55979">
    <property type="entry name" value="DNA clamp"/>
    <property type="match status" value="2"/>
</dbReference>
<organism evidence="2">
    <name type="scientific">viral metagenome</name>
    <dbReference type="NCBI Taxonomy" id="1070528"/>
    <lineage>
        <taxon>unclassified sequences</taxon>
        <taxon>metagenomes</taxon>
        <taxon>organismal metagenomes</taxon>
    </lineage>
</organism>
<dbReference type="Pfam" id="PF09116">
    <property type="entry name" value="gp45-slide_C"/>
    <property type="match status" value="1"/>
</dbReference>
<evidence type="ECO:0000259" key="1">
    <source>
        <dbReference type="Pfam" id="PF09116"/>
    </source>
</evidence>
<dbReference type="InterPro" id="IPR015200">
    <property type="entry name" value="Sliding_clamp_C"/>
</dbReference>
<protein>
    <recommendedName>
        <fullName evidence="1">Sliding clamp C-terminal domain-containing protein</fullName>
    </recommendedName>
</protein>
<dbReference type="EMBL" id="MN740699">
    <property type="protein sequence ID" value="QHU08925.1"/>
    <property type="molecule type" value="Genomic_DNA"/>
</dbReference>